<evidence type="ECO:0000256" key="1">
    <source>
        <dbReference type="SAM" id="Phobius"/>
    </source>
</evidence>
<accession>A0A7R9JYZ1</accession>
<dbReference type="EMBL" id="OE841343">
    <property type="protein sequence ID" value="CAD7595380.1"/>
    <property type="molecule type" value="Genomic_DNA"/>
</dbReference>
<keyword evidence="1" id="KW-0472">Membrane</keyword>
<keyword evidence="1" id="KW-1133">Transmembrane helix</keyword>
<dbReference type="AlphaFoldDB" id="A0A7R9JYZ1"/>
<feature type="transmembrane region" description="Helical" evidence="1">
    <location>
        <begin position="368"/>
        <end position="391"/>
    </location>
</feature>
<proteinExistence type="predicted"/>
<sequence length="392" mass="43594">MATHQPSSSAFTSQTSRQAVSESLVAQNMVVHNVCERLRNSAKKCQQSPAELRSPLLHAVVPSQSCTTPANLSRIRVCLDMNAPLVAILAITMYLLTGSPCSRPMARIVFSTRIGGCASLLLNWMDSGGEIWVGIPVGCFEESTYRITKRSVLGMVSSVNMILSNLLRAISVKYFMACSLSLLIAKLDNLNGLWTIGRSELIELVRGVPGFKPLEKNPAGDLECDISLCDVVYTAVTYHSQGEDLHVQTLCGKSAPQMLCTVCCQYLPEKNLAPEEVVLNVSHSFRTSSDRLKPRSGLPQVLQTNLILNTWRHSSYGKSVSLRLCRKFAYSYYRDVTSEPILEIYVLNLDGYLVPVLGCSFEYLTNSIMYIMLLYLISYHDIMYIMLLYLIS</sequence>
<protein>
    <submittedName>
        <fullName evidence="2">Uncharacterized protein</fullName>
    </submittedName>
</protein>
<evidence type="ECO:0000313" key="2">
    <source>
        <dbReference type="EMBL" id="CAD7595380.1"/>
    </source>
</evidence>
<reference evidence="2" key="1">
    <citation type="submission" date="2020-11" db="EMBL/GenBank/DDBJ databases">
        <authorList>
            <person name="Tran Van P."/>
        </authorList>
    </citation>
    <scope>NUCLEOTIDE SEQUENCE</scope>
</reference>
<keyword evidence="1" id="KW-0812">Transmembrane</keyword>
<gene>
    <name evidence="2" type="ORF">TGEB3V08_LOCUS5998</name>
</gene>
<name>A0A7R9JYZ1_TIMGE</name>
<organism evidence="2">
    <name type="scientific">Timema genevievae</name>
    <name type="common">Walking stick</name>
    <dbReference type="NCBI Taxonomy" id="629358"/>
    <lineage>
        <taxon>Eukaryota</taxon>
        <taxon>Metazoa</taxon>
        <taxon>Ecdysozoa</taxon>
        <taxon>Arthropoda</taxon>
        <taxon>Hexapoda</taxon>
        <taxon>Insecta</taxon>
        <taxon>Pterygota</taxon>
        <taxon>Neoptera</taxon>
        <taxon>Polyneoptera</taxon>
        <taxon>Phasmatodea</taxon>
        <taxon>Timematodea</taxon>
        <taxon>Timematoidea</taxon>
        <taxon>Timematidae</taxon>
        <taxon>Timema</taxon>
    </lineage>
</organism>